<organism evidence="2 3">
    <name type="scientific">Pisolithus tinctorius Marx 270</name>
    <dbReference type="NCBI Taxonomy" id="870435"/>
    <lineage>
        <taxon>Eukaryota</taxon>
        <taxon>Fungi</taxon>
        <taxon>Dikarya</taxon>
        <taxon>Basidiomycota</taxon>
        <taxon>Agaricomycotina</taxon>
        <taxon>Agaricomycetes</taxon>
        <taxon>Agaricomycetidae</taxon>
        <taxon>Boletales</taxon>
        <taxon>Sclerodermatineae</taxon>
        <taxon>Pisolithaceae</taxon>
        <taxon>Pisolithus</taxon>
    </lineage>
</organism>
<protein>
    <submittedName>
        <fullName evidence="2">Uncharacterized protein</fullName>
    </submittedName>
</protein>
<evidence type="ECO:0000256" key="1">
    <source>
        <dbReference type="SAM" id="MobiDB-lite"/>
    </source>
</evidence>
<evidence type="ECO:0000313" key="2">
    <source>
        <dbReference type="EMBL" id="KIO08132.1"/>
    </source>
</evidence>
<feature type="compositionally biased region" description="Polar residues" evidence="1">
    <location>
        <begin position="242"/>
        <end position="251"/>
    </location>
</feature>
<name>A0A0C3KEW3_PISTI</name>
<proteinExistence type="predicted"/>
<feature type="region of interest" description="Disordered" evidence="1">
    <location>
        <begin position="127"/>
        <end position="149"/>
    </location>
</feature>
<accession>A0A0C3KEW3</accession>
<dbReference type="Proteomes" id="UP000054217">
    <property type="component" value="Unassembled WGS sequence"/>
</dbReference>
<gene>
    <name evidence="2" type="ORF">M404DRAFT_23403</name>
</gene>
<feature type="region of interest" description="Disordered" evidence="1">
    <location>
        <begin position="231"/>
        <end position="251"/>
    </location>
</feature>
<dbReference type="OrthoDB" id="10428776at2759"/>
<reference evidence="3" key="2">
    <citation type="submission" date="2015-01" db="EMBL/GenBank/DDBJ databases">
        <title>Evolutionary Origins and Diversification of the Mycorrhizal Mutualists.</title>
        <authorList>
            <consortium name="DOE Joint Genome Institute"/>
            <consortium name="Mycorrhizal Genomics Consortium"/>
            <person name="Kohler A."/>
            <person name="Kuo A."/>
            <person name="Nagy L.G."/>
            <person name="Floudas D."/>
            <person name="Copeland A."/>
            <person name="Barry K.W."/>
            <person name="Cichocki N."/>
            <person name="Veneault-Fourrey C."/>
            <person name="LaButti K."/>
            <person name="Lindquist E.A."/>
            <person name="Lipzen A."/>
            <person name="Lundell T."/>
            <person name="Morin E."/>
            <person name="Murat C."/>
            <person name="Riley R."/>
            <person name="Ohm R."/>
            <person name="Sun H."/>
            <person name="Tunlid A."/>
            <person name="Henrissat B."/>
            <person name="Grigoriev I.V."/>
            <person name="Hibbett D.S."/>
            <person name="Martin F."/>
        </authorList>
    </citation>
    <scope>NUCLEOTIDE SEQUENCE [LARGE SCALE GENOMIC DNA]</scope>
    <source>
        <strain evidence="3">Marx 270</strain>
    </source>
</reference>
<feature type="compositionally biased region" description="Low complexity" evidence="1">
    <location>
        <begin position="231"/>
        <end position="241"/>
    </location>
</feature>
<sequence>MIKREFPWWGELDGWWRTNPAYNSTWSAADSGQDFARCAVELFKLWPNPPSRDSVDPAAGLLNSPQLEDGEIEEGGDFHINDNFFADNSELMNVDSDPPLSHIEMPLFPIPSPSPLLSEQELLLPVVPSSSPSSPGWQSTSANPLRPPHFSNQLLLSSLPANSERANSISLNNNLPPFVSHHPKLQPACPSLKQDHPLLKHQSASTPNTDNSSDSDITSSNLFSALHLSSSSPPSVATFSNDSNSKLSSRPSCKHAWDTPADKLSSNLVSAALTFIKQFQQPQQDRSEVKRHQLKYGYWRTRQKTTTLLANHEHQLTMQCELFAHEETMVARELEKMKLAVKLEELRVQNLTLQKGIAGGEDQGPSSGTQDVYPL</sequence>
<dbReference type="InParanoid" id="A0A0C3KEW3"/>
<dbReference type="STRING" id="870435.A0A0C3KEW3"/>
<evidence type="ECO:0000313" key="3">
    <source>
        <dbReference type="Proteomes" id="UP000054217"/>
    </source>
</evidence>
<dbReference type="AlphaFoldDB" id="A0A0C3KEW3"/>
<reference evidence="2 3" key="1">
    <citation type="submission" date="2014-04" db="EMBL/GenBank/DDBJ databases">
        <authorList>
            <consortium name="DOE Joint Genome Institute"/>
            <person name="Kuo A."/>
            <person name="Kohler A."/>
            <person name="Costa M.D."/>
            <person name="Nagy L.G."/>
            <person name="Floudas D."/>
            <person name="Copeland A."/>
            <person name="Barry K.W."/>
            <person name="Cichocki N."/>
            <person name="Veneault-Fourrey C."/>
            <person name="LaButti K."/>
            <person name="Lindquist E.A."/>
            <person name="Lipzen A."/>
            <person name="Lundell T."/>
            <person name="Morin E."/>
            <person name="Murat C."/>
            <person name="Sun H."/>
            <person name="Tunlid A."/>
            <person name="Henrissat B."/>
            <person name="Grigoriev I.V."/>
            <person name="Hibbett D.S."/>
            <person name="Martin F."/>
            <person name="Nordberg H.P."/>
            <person name="Cantor M.N."/>
            <person name="Hua S.X."/>
        </authorList>
    </citation>
    <scope>NUCLEOTIDE SEQUENCE [LARGE SCALE GENOMIC DNA]</scope>
    <source>
        <strain evidence="2 3">Marx 270</strain>
    </source>
</reference>
<keyword evidence="3" id="KW-1185">Reference proteome</keyword>
<dbReference type="EMBL" id="KN831958">
    <property type="protein sequence ID" value="KIO08132.1"/>
    <property type="molecule type" value="Genomic_DNA"/>
</dbReference>
<dbReference type="HOGENOM" id="CLU_713936_0_0_1"/>